<evidence type="ECO:0000259" key="7">
    <source>
        <dbReference type="Pfam" id="PF00127"/>
    </source>
</evidence>
<evidence type="ECO:0000256" key="4">
    <source>
        <dbReference type="ARBA" id="ARBA00023008"/>
    </source>
</evidence>
<evidence type="ECO:0000256" key="3">
    <source>
        <dbReference type="ARBA" id="ARBA00022982"/>
    </source>
</evidence>
<keyword evidence="9" id="KW-1185">Reference proteome</keyword>
<evidence type="ECO:0000313" key="9">
    <source>
        <dbReference type="Proteomes" id="UP001233673"/>
    </source>
</evidence>
<proteinExistence type="predicted"/>
<dbReference type="RefSeq" id="WP_306000144.1">
    <property type="nucleotide sequence ID" value="NZ_JASNFN010000013.1"/>
</dbReference>
<dbReference type="InterPro" id="IPR028871">
    <property type="entry name" value="BlueCu_1_BS"/>
</dbReference>
<feature type="domain" description="Blue (type 1) copper" evidence="7">
    <location>
        <begin position="83"/>
        <end position="164"/>
    </location>
</feature>
<keyword evidence="3" id="KW-0249">Electron transport</keyword>
<dbReference type="Gene3D" id="2.60.40.420">
    <property type="entry name" value="Cupredoxins - blue copper proteins"/>
    <property type="match status" value="1"/>
</dbReference>
<keyword evidence="1" id="KW-0813">Transport</keyword>
<dbReference type="InterPro" id="IPR008972">
    <property type="entry name" value="Cupredoxin"/>
</dbReference>
<evidence type="ECO:0000256" key="2">
    <source>
        <dbReference type="ARBA" id="ARBA00022723"/>
    </source>
</evidence>
<gene>
    <name evidence="8" type="ORF">QOZ88_12820</name>
</gene>
<dbReference type="InterPro" id="IPR000923">
    <property type="entry name" value="BlueCu_1"/>
</dbReference>
<dbReference type="EMBL" id="JASNFN010000013">
    <property type="protein sequence ID" value="MDP5183521.1"/>
    <property type="molecule type" value="Genomic_DNA"/>
</dbReference>
<name>A0ABT9ID57_9ACTN</name>
<dbReference type="Proteomes" id="UP001233673">
    <property type="component" value="Unassembled WGS sequence"/>
</dbReference>
<evidence type="ECO:0000256" key="5">
    <source>
        <dbReference type="SAM" id="MobiDB-lite"/>
    </source>
</evidence>
<dbReference type="Pfam" id="PF00127">
    <property type="entry name" value="Copper-bind"/>
    <property type="match status" value="1"/>
</dbReference>
<reference evidence="9" key="1">
    <citation type="submission" date="2023-05" db="EMBL/GenBank/DDBJ databases">
        <title>Draft genome of Pseudofrankia sp. BMG5.37.</title>
        <authorList>
            <person name="Gtari M."/>
            <person name="Ghodhbane F."/>
            <person name="Sbissi I."/>
        </authorList>
    </citation>
    <scope>NUCLEOTIDE SEQUENCE [LARGE SCALE GENOMIC DNA]</scope>
    <source>
        <strain evidence="9">BMG 814</strain>
    </source>
</reference>
<organism evidence="8 9">
    <name type="scientific">Blastococcus carthaginiensis</name>
    <dbReference type="NCBI Taxonomy" id="3050034"/>
    <lineage>
        <taxon>Bacteria</taxon>
        <taxon>Bacillati</taxon>
        <taxon>Actinomycetota</taxon>
        <taxon>Actinomycetes</taxon>
        <taxon>Geodermatophilales</taxon>
        <taxon>Geodermatophilaceae</taxon>
        <taxon>Blastococcus</taxon>
    </lineage>
</organism>
<feature type="region of interest" description="Disordered" evidence="5">
    <location>
        <begin position="34"/>
        <end position="76"/>
    </location>
</feature>
<feature type="signal peptide" evidence="6">
    <location>
        <begin position="1"/>
        <end position="33"/>
    </location>
</feature>
<dbReference type="PROSITE" id="PS00196">
    <property type="entry name" value="COPPER_BLUE"/>
    <property type="match status" value="1"/>
</dbReference>
<dbReference type="SUPFAM" id="SSF49503">
    <property type="entry name" value="Cupredoxins"/>
    <property type="match status" value="1"/>
</dbReference>
<keyword evidence="6" id="KW-0732">Signal</keyword>
<evidence type="ECO:0000256" key="6">
    <source>
        <dbReference type="SAM" id="SignalP"/>
    </source>
</evidence>
<keyword evidence="4" id="KW-0186">Copper</keyword>
<comment type="caution">
    <text evidence="8">The sequence shown here is derived from an EMBL/GenBank/DDBJ whole genome shotgun (WGS) entry which is preliminary data.</text>
</comment>
<dbReference type="InterPro" id="IPR033138">
    <property type="entry name" value="Cu_oxidase_CS"/>
</dbReference>
<evidence type="ECO:0000313" key="8">
    <source>
        <dbReference type="EMBL" id="MDP5183521.1"/>
    </source>
</evidence>
<feature type="compositionally biased region" description="Low complexity" evidence="5">
    <location>
        <begin position="34"/>
        <end position="69"/>
    </location>
</feature>
<accession>A0ABT9ID57</accession>
<sequence>MSRTTRSRPVARMRSAASAVVLAGVLVAASACGGSTDAESADPAATQSTASQTPAQSSSEPSTESSAPAGEQSAETVEAQLVDFAIELDEDSFSAGTHEFAVSNEGDASHDFIVERDGEDVTGTSILQPGQSETLTVELEPGTYVFYCSVGNHRAMGMEITIEVT</sequence>
<dbReference type="CDD" id="cd00920">
    <property type="entry name" value="Cupredoxin"/>
    <property type="match status" value="1"/>
</dbReference>
<protein>
    <submittedName>
        <fullName evidence="8">Plastocyanin/azurin family copper-binding protein</fullName>
    </submittedName>
</protein>
<dbReference type="PROSITE" id="PS00079">
    <property type="entry name" value="MULTICOPPER_OXIDASE1"/>
    <property type="match status" value="1"/>
</dbReference>
<evidence type="ECO:0000256" key="1">
    <source>
        <dbReference type="ARBA" id="ARBA00022448"/>
    </source>
</evidence>
<dbReference type="PROSITE" id="PS51257">
    <property type="entry name" value="PROKAR_LIPOPROTEIN"/>
    <property type="match status" value="1"/>
</dbReference>
<feature type="chain" id="PRO_5046549317" evidence="6">
    <location>
        <begin position="34"/>
        <end position="165"/>
    </location>
</feature>
<keyword evidence="2" id="KW-0479">Metal-binding</keyword>